<dbReference type="GO" id="GO:0015648">
    <property type="term" value="F:lipid-linked peptidoglycan transporter activity"/>
    <property type="evidence" value="ECO:0007669"/>
    <property type="project" value="TreeGrafter"/>
</dbReference>
<feature type="transmembrane region" description="Helical" evidence="12">
    <location>
        <begin position="27"/>
        <end position="51"/>
    </location>
</feature>
<sequence length="145" mass="15467">GHGGWWGVGLGRGIEKMFYLPEPESDFIFAVIGEELGFVGMMITLALYAFLLLRIFRIGRQANVTGHRFEGLLCYAIGGWIGMEALINMGVNLGALPTKGITLPLLSAGGSNLVVTLVAIGLVLNVSASLGGRRMRNGWVGRGYA</sequence>
<keyword evidence="3" id="KW-0808">Transferase</keyword>
<proteinExistence type="predicted"/>
<name>T1AP35_9ZZZZ</name>
<feature type="transmembrane region" description="Helical" evidence="12">
    <location>
        <begin position="103"/>
        <end position="126"/>
    </location>
</feature>
<dbReference type="EMBL" id="AUZZ01007438">
    <property type="protein sequence ID" value="EQD42474.1"/>
    <property type="molecule type" value="Genomic_DNA"/>
</dbReference>
<feature type="transmembrane region" description="Helical" evidence="12">
    <location>
        <begin position="72"/>
        <end position="91"/>
    </location>
</feature>
<protein>
    <recommendedName>
        <fullName evidence="10">peptidoglycan glycosyltransferase</fullName>
        <ecNumber evidence="10">2.4.99.28</ecNumber>
    </recommendedName>
    <alternativeName>
        <fullName evidence="9">Peptidoglycan polymerase</fullName>
    </alternativeName>
</protein>
<comment type="catalytic activity">
    <reaction evidence="11">
        <text>[GlcNAc-(1-&gt;4)-Mur2Ac(oyl-L-Ala-gamma-D-Glu-L-Lys-D-Ala-D-Ala)](n)-di-trans,octa-cis-undecaprenyl diphosphate + beta-D-GlcNAc-(1-&gt;4)-Mur2Ac(oyl-L-Ala-gamma-D-Glu-L-Lys-D-Ala-D-Ala)-di-trans,octa-cis-undecaprenyl diphosphate = [GlcNAc-(1-&gt;4)-Mur2Ac(oyl-L-Ala-gamma-D-Glu-L-Lys-D-Ala-D-Ala)](n+1)-di-trans,octa-cis-undecaprenyl diphosphate + di-trans,octa-cis-undecaprenyl diphosphate + H(+)</text>
        <dbReference type="Rhea" id="RHEA:23708"/>
        <dbReference type="Rhea" id="RHEA-COMP:9602"/>
        <dbReference type="Rhea" id="RHEA-COMP:9603"/>
        <dbReference type="ChEBI" id="CHEBI:15378"/>
        <dbReference type="ChEBI" id="CHEBI:58405"/>
        <dbReference type="ChEBI" id="CHEBI:60033"/>
        <dbReference type="ChEBI" id="CHEBI:78435"/>
        <dbReference type="EC" id="2.4.99.28"/>
    </reaction>
</comment>
<evidence type="ECO:0000256" key="10">
    <source>
        <dbReference type="ARBA" id="ARBA00044770"/>
    </source>
</evidence>
<dbReference type="GO" id="GO:0009252">
    <property type="term" value="P:peptidoglycan biosynthetic process"/>
    <property type="evidence" value="ECO:0007669"/>
    <property type="project" value="UniProtKB-KW"/>
</dbReference>
<evidence type="ECO:0000256" key="5">
    <source>
        <dbReference type="ARBA" id="ARBA00022960"/>
    </source>
</evidence>
<evidence type="ECO:0000256" key="4">
    <source>
        <dbReference type="ARBA" id="ARBA00022692"/>
    </source>
</evidence>
<dbReference type="GO" id="GO:0008955">
    <property type="term" value="F:peptidoglycan glycosyltransferase activity"/>
    <property type="evidence" value="ECO:0007669"/>
    <property type="project" value="UniProtKB-EC"/>
</dbReference>
<dbReference type="AlphaFoldDB" id="T1AP35"/>
<keyword evidence="5" id="KW-0133">Cell shape</keyword>
<evidence type="ECO:0000256" key="6">
    <source>
        <dbReference type="ARBA" id="ARBA00022984"/>
    </source>
</evidence>
<keyword evidence="6" id="KW-0573">Peptidoglycan synthesis</keyword>
<dbReference type="PANTHER" id="PTHR30474">
    <property type="entry name" value="CELL CYCLE PROTEIN"/>
    <property type="match status" value="1"/>
</dbReference>
<dbReference type="GO" id="GO:0005886">
    <property type="term" value="C:plasma membrane"/>
    <property type="evidence" value="ECO:0007669"/>
    <property type="project" value="TreeGrafter"/>
</dbReference>
<evidence type="ECO:0000256" key="11">
    <source>
        <dbReference type="ARBA" id="ARBA00049902"/>
    </source>
</evidence>
<evidence type="ECO:0000256" key="7">
    <source>
        <dbReference type="ARBA" id="ARBA00022989"/>
    </source>
</evidence>
<gene>
    <name evidence="13" type="ORF">B2A_10317</name>
</gene>
<dbReference type="GO" id="GO:0032153">
    <property type="term" value="C:cell division site"/>
    <property type="evidence" value="ECO:0007669"/>
    <property type="project" value="TreeGrafter"/>
</dbReference>
<comment type="subcellular location">
    <subcellularLocation>
        <location evidence="1">Membrane</location>
        <topology evidence="1">Multi-pass membrane protein</topology>
    </subcellularLocation>
</comment>
<evidence type="ECO:0000256" key="1">
    <source>
        <dbReference type="ARBA" id="ARBA00004141"/>
    </source>
</evidence>
<evidence type="ECO:0000256" key="9">
    <source>
        <dbReference type="ARBA" id="ARBA00032370"/>
    </source>
</evidence>
<reference evidence="13" key="1">
    <citation type="submission" date="2013-08" db="EMBL/GenBank/DDBJ databases">
        <authorList>
            <person name="Mendez C."/>
            <person name="Richter M."/>
            <person name="Ferrer M."/>
            <person name="Sanchez J."/>
        </authorList>
    </citation>
    <scope>NUCLEOTIDE SEQUENCE</scope>
</reference>
<organism evidence="13">
    <name type="scientific">mine drainage metagenome</name>
    <dbReference type="NCBI Taxonomy" id="410659"/>
    <lineage>
        <taxon>unclassified sequences</taxon>
        <taxon>metagenomes</taxon>
        <taxon>ecological metagenomes</taxon>
    </lineage>
</organism>
<evidence type="ECO:0000313" key="13">
    <source>
        <dbReference type="EMBL" id="EQD42474.1"/>
    </source>
</evidence>
<dbReference type="GO" id="GO:0008360">
    <property type="term" value="P:regulation of cell shape"/>
    <property type="evidence" value="ECO:0007669"/>
    <property type="project" value="UniProtKB-KW"/>
</dbReference>
<reference evidence="13" key="2">
    <citation type="journal article" date="2014" name="ISME J.">
        <title>Microbial stratification in low pH oxic and suboxic macroscopic growths along an acid mine drainage.</title>
        <authorList>
            <person name="Mendez-Garcia C."/>
            <person name="Mesa V."/>
            <person name="Sprenger R.R."/>
            <person name="Richter M."/>
            <person name="Diez M.S."/>
            <person name="Solano J."/>
            <person name="Bargiela R."/>
            <person name="Golyshina O.V."/>
            <person name="Manteca A."/>
            <person name="Ramos J.L."/>
            <person name="Gallego J.R."/>
            <person name="Llorente I."/>
            <person name="Martins Dos Santos V.A."/>
            <person name="Jensen O.N."/>
            <person name="Pelaez A.I."/>
            <person name="Sanchez J."/>
            <person name="Ferrer M."/>
        </authorList>
    </citation>
    <scope>NUCLEOTIDE SEQUENCE</scope>
</reference>
<dbReference type="Pfam" id="PF01098">
    <property type="entry name" value="FTSW_RODA_SPOVE"/>
    <property type="match status" value="1"/>
</dbReference>
<dbReference type="EC" id="2.4.99.28" evidence="10"/>
<dbReference type="PANTHER" id="PTHR30474:SF2">
    <property type="entry name" value="PEPTIDOGLYCAN GLYCOSYLTRANSFERASE FTSW-RELATED"/>
    <property type="match status" value="1"/>
</dbReference>
<evidence type="ECO:0000256" key="3">
    <source>
        <dbReference type="ARBA" id="ARBA00022679"/>
    </source>
</evidence>
<evidence type="ECO:0000256" key="2">
    <source>
        <dbReference type="ARBA" id="ARBA00022676"/>
    </source>
</evidence>
<accession>T1AP35</accession>
<evidence type="ECO:0000256" key="8">
    <source>
        <dbReference type="ARBA" id="ARBA00023136"/>
    </source>
</evidence>
<feature type="non-terminal residue" evidence="13">
    <location>
        <position position="1"/>
    </location>
</feature>
<evidence type="ECO:0000256" key="12">
    <source>
        <dbReference type="SAM" id="Phobius"/>
    </source>
</evidence>
<dbReference type="InterPro" id="IPR001182">
    <property type="entry name" value="FtsW/RodA"/>
</dbReference>
<keyword evidence="7 12" id="KW-1133">Transmembrane helix</keyword>
<keyword evidence="2" id="KW-0328">Glycosyltransferase</keyword>
<comment type="caution">
    <text evidence="13">The sequence shown here is derived from an EMBL/GenBank/DDBJ whole genome shotgun (WGS) entry which is preliminary data.</text>
</comment>
<dbReference type="GO" id="GO:0051301">
    <property type="term" value="P:cell division"/>
    <property type="evidence" value="ECO:0007669"/>
    <property type="project" value="InterPro"/>
</dbReference>
<keyword evidence="8 12" id="KW-0472">Membrane</keyword>
<keyword evidence="4 12" id="KW-0812">Transmembrane</keyword>